<evidence type="ECO:0000313" key="2">
    <source>
        <dbReference type="Proteomes" id="UP000282759"/>
    </source>
</evidence>
<gene>
    <name evidence="1" type="ORF">EOD41_00745</name>
</gene>
<dbReference type="OrthoDB" id="978593at2"/>
<dbReference type="Proteomes" id="UP000282759">
    <property type="component" value="Unassembled WGS sequence"/>
</dbReference>
<dbReference type="EMBL" id="SACK01000001">
    <property type="protein sequence ID" value="RVU02501.1"/>
    <property type="molecule type" value="Genomic_DNA"/>
</dbReference>
<name>A0A437MXV2_9SPHI</name>
<reference evidence="1 2" key="1">
    <citation type="submission" date="2019-01" db="EMBL/GenBank/DDBJ databases">
        <authorList>
            <person name="Chen W.-M."/>
        </authorList>
    </citation>
    <scope>NUCLEOTIDE SEQUENCE [LARGE SCALE GENOMIC DNA]</scope>
    <source>
        <strain evidence="1 2">YBJ-36</strain>
    </source>
</reference>
<protein>
    <submittedName>
        <fullName evidence="1">Uncharacterized protein</fullName>
    </submittedName>
</protein>
<sequence>MVKPRSGITNDVRNLSGTMEVPLLNTVVRDRVSIARSSMTAGVLNGSDQKAKDEMTSLAEEIVNAIST</sequence>
<proteinExistence type="predicted"/>
<accession>A0A437MXV2</accession>
<organism evidence="1 2">
    <name type="scientific">Mucilaginibacter limnophilus</name>
    <dbReference type="NCBI Taxonomy" id="1932778"/>
    <lineage>
        <taxon>Bacteria</taxon>
        <taxon>Pseudomonadati</taxon>
        <taxon>Bacteroidota</taxon>
        <taxon>Sphingobacteriia</taxon>
        <taxon>Sphingobacteriales</taxon>
        <taxon>Sphingobacteriaceae</taxon>
        <taxon>Mucilaginibacter</taxon>
    </lineage>
</organism>
<dbReference type="RefSeq" id="WP_127702877.1">
    <property type="nucleotide sequence ID" value="NZ_SACK01000001.1"/>
</dbReference>
<keyword evidence="2" id="KW-1185">Reference proteome</keyword>
<evidence type="ECO:0000313" key="1">
    <source>
        <dbReference type="EMBL" id="RVU02501.1"/>
    </source>
</evidence>
<dbReference type="AlphaFoldDB" id="A0A437MXV2"/>
<comment type="caution">
    <text evidence="1">The sequence shown here is derived from an EMBL/GenBank/DDBJ whole genome shotgun (WGS) entry which is preliminary data.</text>
</comment>